<organism evidence="1 2">
    <name type="scientific">Streptomyces venezuelae</name>
    <dbReference type="NCBI Taxonomy" id="54571"/>
    <lineage>
        <taxon>Bacteria</taxon>
        <taxon>Bacillati</taxon>
        <taxon>Actinomycetota</taxon>
        <taxon>Actinomycetes</taxon>
        <taxon>Kitasatosporales</taxon>
        <taxon>Streptomycetaceae</taxon>
        <taxon>Streptomyces</taxon>
    </lineage>
</organism>
<evidence type="ECO:0000313" key="1">
    <source>
        <dbReference type="EMBL" id="QES46097.1"/>
    </source>
</evidence>
<name>A0A5P2CVR9_STRVZ</name>
<dbReference type="AlphaFoldDB" id="A0A5P2CVR9"/>
<sequence length="315" mass="34795">MRFSSDKYAAALSEEQRAALQRLHPSGSARFWGATSVQDKNMDRLRTGDVVLFTGRNLVRGIGEVGVTFRNSDFADAMWTPDPDKGSWRNVYSLLSFRHTEIPYSEIWELPSFNVGDNFMGLRVLAGSKADEVLQGLGITTVTENRRKLARDAEVASAIAQGTLVVPVEAVHASTAVYRRDEREIQVLRAEALLVREYKATLAGAEVTRLRTPSGVTDLHVTGPDGTEIIEAKSSGDHNYVRAALAQLLDYAPHSPSPADRLSALFPTCPAAKSVSLLHRYGIDCIYRTMPNVFERISAPVEARMYVRKVWADGE</sequence>
<accession>A0A5P2CVR9</accession>
<dbReference type="EMBL" id="CP029191">
    <property type="protein sequence ID" value="QES46097.1"/>
    <property type="molecule type" value="Genomic_DNA"/>
</dbReference>
<dbReference type="Proteomes" id="UP000324015">
    <property type="component" value="Chromosome"/>
</dbReference>
<evidence type="ECO:0000313" key="2">
    <source>
        <dbReference type="Proteomes" id="UP000324015"/>
    </source>
</evidence>
<reference evidence="1 2" key="1">
    <citation type="submission" date="2018-05" db="EMBL/GenBank/DDBJ databases">
        <title>Streptomyces venezuelae.</title>
        <authorList>
            <person name="Kim W."/>
            <person name="Lee N."/>
            <person name="Cho B.-K."/>
        </authorList>
    </citation>
    <scope>NUCLEOTIDE SEQUENCE [LARGE SCALE GENOMIC DNA]</scope>
    <source>
        <strain evidence="1 2">ATCC 14585</strain>
    </source>
</reference>
<proteinExistence type="predicted"/>
<protein>
    <submittedName>
        <fullName evidence="1">Uncharacterized protein</fullName>
    </submittedName>
</protein>
<gene>
    <name evidence="1" type="ORF">DEJ49_19630</name>
</gene>